<keyword evidence="3" id="KW-1185">Reference proteome</keyword>
<dbReference type="EMBL" id="JBELOE010000236">
    <property type="protein sequence ID" value="MER2492853.1"/>
    <property type="molecule type" value="Genomic_DNA"/>
</dbReference>
<feature type="coiled-coil region" evidence="1">
    <location>
        <begin position="212"/>
        <end position="243"/>
    </location>
</feature>
<comment type="caution">
    <text evidence="2">The sequence shown here is derived from an EMBL/GenBank/DDBJ whole genome shotgun (WGS) entry which is preliminary data.</text>
</comment>
<gene>
    <name evidence="2" type="ORF">ABS311_13285</name>
</gene>
<reference evidence="2 3" key="1">
    <citation type="submission" date="2024-06" db="EMBL/GenBank/DDBJ databases">
        <authorList>
            <person name="Chen R.Y."/>
        </authorList>
    </citation>
    <scope>NUCLEOTIDE SEQUENCE [LARGE SCALE GENOMIC DNA]</scope>
    <source>
        <strain evidence="2 3">D2</strain>
    </source>
</reference>
<dbReference type="RefSeq" id="WP_143872151.1">
    <property type="nucleotide sequence ID" value="NZ_CP041660.1"/>
</dbReference>
<proteinExistence type="predicted"/>
<protein>
    <recommendedName>
        <fullName evidence="4">DNA repair protein</fullName>
    </recommendedName>
</protein>
<evidence type="ECO:0000256" key="1">
    <source>
        <dbReference type="SAM" id="Coils"/>
    </source>
</evidence>
<evidence type="ECO:0008006" key="4">
    <source>
        <dbReference type="Google" id="ProtNLM"/>
    </source>
</evidence>
<evidence type="ECO:0000313" key="3">
    <source>
        <dbReference type="Proteomes" id="UP001467690"/>
    </source>
</evidence>
<sequence>MIFSIVIALVVALVVLAIIINAVQQHKEKVEAEKRSEIAKYKNIIEETESLLMSIGNIPVSPQLVLVLHQRILDAVKNMYEIMPESTELRQRVRDAEGSVQNMDPTEKVQSEESFVLPDDERATIALIQSIKKLRNALRAEHSKGKVDTHLFMNEDKRLDRLQLRINVESLMKRGQSARQGKMLGSARQYYEKALATITSQAIRDDYTNTRKAELDQILATINEELKNTNARDRLKKQAEEKDDLDMLFQPKKKW</sequence>
<name>A0ABV1RIT7_9ALTE</name>
<keyword evidence="1" id="KW-0175">Coiled coil</keyword>
<accession>A0ABV1RIT7</accession>
<dbReference type="Proteomes" id="UP001467690">
    <property type="component" value="Unassembled WGS sequence"/>
</dbReference>
<evidence type="ECO:0000313" key="2">
    <source>
        <dbReference type="EMBL" id="MER2492853.1"/>
    </source>
</evidence>
<organism evidence="2 3">
    <name type="scientific">Catenovulum sediminis</name>
    <dbReference type="NCBI Taxonomy" id="1740262"/>
    <lineage>
        <taxon>Bacteria</taxon>
        <taxon>Pseudomonadati</taxon>
        <taxon>Pseudomonadota</taxon>
        <taxon>Gammaproteobacteria</taxon>
        <taxon>Alteromonadales</taxon>
        <taxon>Alteromonadaceae</taxon>
        <taxon>Catenovulum</taxon>
    </lineage>
</organism>